<gene>
    <name evidence="2" type="ORF">ACRB68_80120</name>
</gene>
<evidence type="ECO:0000259" key="1">
    <source>
        <dbReference type="PROSITE" id="PS51462"/>
    </source>
</evidence>
<feature type="domain" description="Nudix hydrolase" evidence="1">
    <location>
        <begin position="5"/>
        <end position="150"/>
    </location>
</feature>
<dbReference type="SUPFAM" id="SSF55811">
    <property type="entry name" value="Nudix"/>
    <property type="match status" value="1"/>
</dbReference>
<sequence length="188" mass="20432">MTKECDNASVGVLIRRPYASPGGDTHEYLVFNRRTAPAGIAPCAGHVFDDHEDYPSAACAEVREELGLTVTSLTEVTGGWRGNRCRRAPGLAGVGHEWVVYLAETTGDLAPSARETSDARWLTPSALLREACRSLRYALGKIPPADWQARPGIEPVWVRWLVETGVIYMDASALDVLESVIGREIPAS</sequence>
<dbReference type="OrthoDB" id="3673675at2"/>
<dbReference type="InterPro" id="IPR015797">
    <property type="entry name" value="NUDIX_hydrolase-like_dom_sf"/>
</dbReference>
<dbReference type="EMBL" id="WEGH01000009">
    <property type="protein sequence ID" value="MQY09882.1"/>
    <property type="molecule type" value="Genomic_DNA"/>
</dbReference>
<name>A0A7K0C9S8_9ACTN</name>
<comment type="caution">
    <text evidence="2">The sequence shown here is derived from an EMBL/GenBank/DDBJ whole genome shotgun (WGS) entry which is preliminary data.</text>
</comment>
<keyword evidence="3" id="KW-1185">Reference proteome</keyword>
<organism evidence="2 3">
    <name type="scientific">Actinomadura macrotermitis</name>
    <dbReference type="NCBI Taxonomy" id="2585200"/>
    <lineage>
        <taxon>Bacteria</taxon>
        <taxon>Bacillati</taxon>
        <taxon>Actinomycetota</taxon>
        <taxon>Actinomycetes</taxon>
        <taxon>Streptosporangiales</taxon>
        <taxon>Thermomonosporaceae</taxon>
        <taxon>Actinomadura</taxon>
    </lineage>
</organism>
<dbReference type="AlphaFoldDB" id="A0A7K0C9S8"/>
<dbReference type="Gene3D" id="3.90.79.10">
    <property type="entry name" value="Nucleoside Triphosphate Pyrophosphohydrolase"/>
    <property type="match status" value="1"/>
</dbReference>
<dbReference type="InterPro" id="IPR000086">
    <property type="entry name" value="NUDIX_hydrolase_dom"/>
</dbReference>
<evidence type="ECO:0000313" key="3">
    <source>
        <dbReference type="Proteomes" id="UP000487268"/>
    </source>
</evidence>
<proteinExistence type="predicted"/>
<protein>
    <recommendedName>
        <fullName evidence="1">Nudix hydrolase domain-containing protein</fullName>
    </recommendedName>
</protein>
<reference evidence="2 3" key="1">
    <citation type="submission" date="2019-10" db="EMBL/GenBank/DDBJ databases">
        <title>Actinomadura rubteroloni sp. nov. and Actinomadura macrotermitis sp. nov., isolated from the gut of fungus growing-termite Macrotermes natalensis.</title>
        <authorList>
            <person name="Benndorf R."/>
            <person name="Martin K."/>
            <person name="Kuefner M."/>
            <person name="De Beer W."/>
            <person name="Kaster A.-K."/>
            <person name="Vollmers J."/>
            <person name="Poulsen M."/>
            <person name="Beemelmanns C."/>
        </authorList>
    </citation>
    <scope>NUCLEOTIDE SEQUENCE [LARGE SCALE GENOMIC DNA]</scope>
    <source>
        <strain evidence="2 3">RB68</strain>
    </source>
</reference>
<dbReference type="Pfam" id="PF00293">
    <property type="entry name" value="NUDIX"/>
    <property type="match status" value="1"/>
</dbReference>
<dbReference type="Proteomes" id="UP000487268">
    <property type="component" value="Unassembled WGS sequence"/>
</dbReference>
<dbReference type="RefSeq" id="WP_153542278.1">
    <property type="nucleotide sequence ID" value="NZ_WEGH01000009.1"/>
</dbReference>
<evidence type="ECO:0000313" key="2">
    <source>
        <dbReference type="EMBL" id="MQY09882.1"/>
    </source>
</evidence>
<dbReference type="PROSITE" id="PS51462">
    <property type="entry name" value="NUDIX"/>
    <property type="match status" value="1"/>
</dbReference>
<accession>A0A7K0C9S8</accession>